<dbReference type="EMBL" id="CP159925">
    <property type="protein sequence ID" value="XCO74391.1"/>
    <property type="molecule type" value="Genomic_DNA"/>
</dbReference>
<dbReference type="InterPro" id="IPR036761">
    <property type="entry name" value="TTHA0802/YceI-like_sf"/>
</dbReference>
<dbReference type="Gene3D" id="2.40.128.110">
    <property type="entry name" value="Lipid/polyisoprenoid-binding, YceI-like"/>
    <property type="match status" value="1"/>
</dbReference>
<name>A0AAU8MPG3_9GAMM</name>
<evidence type="ECO:0000259" key="2">
    <source>
        <dbReference type="SMART" id="SM00867"/>
    </source>
</evidence>
<protein>
    <submittedName>
        <fullName evidence="3">YceI family protein</fullName>
    </submittedName>
</protein>
<accession>A0AAU8MPG3</accession>
<reference evidence="3" key="1">
    <citation type="submission" date="2024-06" db="EMBL/GenBank/DDBJ databases">
        <authorList>
            <person name="Li S."/>
        </authorList>
    </citation>
    <scope>NUCLEOTIDE SEQUENCE</scope>
    <source>
        <strain evidence="3">SR10</strain>
    </source>
</reference>
<evidence type="ECO:0000313" key="3">
    <source>
        <dbReference type="EMBL" id="XCO74391.1"/>
    </source>
</evidence>
<dbReference type="PANTHER" id="PTHR34406:SF2">
    <property type="entry name" value="PERIPLASMIC PROTEIN"/>
    <property type="match status" value="1"/>
</dbReference>
<dbReference type="InterPro" id="IPR007372">
    <property type="entry name" value="Lipid/polyisoprenoid-bd_YceI"/>
</dbReference>
<dbReference type="SUPFAM" id="SSF101874">
    <property type="entry name" value="YceI-like"/>
    <property type="match status" value="1"/>
</dbReference>
<gene>
    <name evidence="3" type="ORF">ABU614_18715</name>
</gene>
<keyword evidence="1" id="KW-0732">Signal</keyword>
<feature type="domain" description="Lipid/polyisoprenoid-binding YceI-like" evidence="2">
    <location>
        <begin position="25"/>
        <end position="189"/>
    </location>
</feature>
<evidence type="ECO:0000256" key="1">
    <source>
        <dbReference type="SAM" id="SignalP"/>
    </source>
</evidence>
<dbReference type="Pfam" id="PF04264">
    <property type="entry name" value="YceI"/>
    <property type="match status" value="1"/>
</dbReference>
<dbReference type="PANTHER" id="PTHR34406">
    <property type="entry name" value="PROTEIN YCEI"/>
    <property type="match status" value="1"/>
</dbReference>
<proteinExistence type="predicted"/>
<dbReference type="SMART" id="SM00867">
    <property type="entry name" value="YceI"/>
    <property type="match status" value="1"/>
</dbReference>
<sequence length="202" mass="21826">MNKLALCLVIPFALAAGAATAAPTTYEIDPSHTYPSFEADHMGVSVWRGKFNKSKGSVVLDKQAGTGTVEIVIDTASIDFGFDAMNEHANKPDLFDTAKFPTATYKGKLAEFRDGAPTRVVGELTLLGVTKPLELKINTFKCIPHPMFKRELCGADASAQFQRDQFGMDAGKDYGFDMSVNLRIQVEAVAKADAKAEVKTGE</sequence>
<dbReference type="RefSeq" id="WP_363797235.1">
    <property type="nucleotide sequence ID" value="NZ_CP159925.1"/>
</dbReference>
<organism evidence="3">
    <name type="scientific">Lysobacter firmicutimachus</name>
    <dbReference type="NCBI Taxonomy" id="1792846"/>
    <lineage>
        <taxon>Bacteria</taxon>
        <taxon>Pseudomonadati</taxon>
        <taxon>Pseudomonadota</taxon>
        <taxon>Gammaproteobacteria</taxon>
        <taxon>Lysobacterales</taxon>
        <taxon>Lysobacteraceae</taxon>
        <taxon>Lysobacter</taxon>
    </lineage>
</organism>
<dbReference type="AlphaFoldDB" id="A0AAU8MPG3"/>
<feature type="signal peptide" evidence="1">
    <location>
        <begin position="1"/>
        <end position="21"/>
    </location>
</feature>
<feature type="chain" id="PRO_5043414752" evidence="1">
    <location>
        <begin position="22"/>
        <end position="202"/>
    </location>
</feature>